<sequence>MFDCSSGERKLLAKPHGDSPLGRVSISQGGWLAAHLLRPDRVAALPSGKPWQVAPDADLAYVARGMSMYCGYFQLFKDDTGGLYWQTTVEVSSDPSRIGGIEERKVILQQEGGKQYMILEPKQDMLLDDGTKTRAILKWEKFE</sequence>
<proteinExistence type="predicted"/>
<dbReference type="Proteomes" id="UP000225277">
    <property type="component" value="Unassembled WGS sequence"/>
</dbReference>
<evidence type="ECO:0000313" key="2">
    <source>
        <dbReference type="EMBL" id="CZT14996.1"/>
    </source>
</evidence>
<protein>
    <recommendedName>
        <fullName evidence="1">Lipocalin-like domain-containing protein</fullName>
    </recommendedName>
</protein>
<reference evidence="2 3" key="1">
    <citation type="submission" date="2016-03" db="EMBL/GenBank/DDBJ databases">
        <authorList>
            <person name="Ploux O."/>
        </authorList>
    </citation>
    <scope>NUCLEOTIDE SEQUENCE [LARGE SCALE GENOMIC DNA]</scope>
    <source>
        <strain evidence="2 3">URUG2</strain>
    </source>
</reference>
<dbReference type="AlphaFoldDB" id="A0A2D3UVG7"/>
<dbReference type="RefSeq" id="XP_023621893.1">
    <property type="nucleotide sequence ID" value="XM_023766125.1"/>
</dbReference>
<evidence type="ECO:0000313" key="3">
    <source>
        <dbReference type="Proteomes" id="UP000225277"/>
    </source>
</evidence>
<keyword evidence="3" id="KW-1185">Reference proteome</keyword>
<gene>
    <name evidence="2" type="ORF">RCC_00913</name>
</gene>
<evidence type="ECO:0000259" key="1">
    <source>
        <dbReference type="Pfam" id="PF13924"/>
    </source>
</evidence>
<name>A0A2D3UVG7_9PEZI</name>
<dbReference type="GeneID" id="35596243"/>
<organism evidence="2 3">
    <name type="scientific">Ramularia collo-cygni</name>
    <dbReference type="NCBI Taxonomy" id="112498"/>
    <lineage>
        <taxon>Eukaryota</taxon>
        <taxon>Fungi</taxon>
        <taxon>Dikarya</taxon>
        <taxon>Ascomycota</taxon>
        <taxon>Pezizomycotina</taxon>
        <taxon>Dothideomycetes</taxon>
        <taxon>Dothideomycetidae</taxon>
        <taxon>Mycosphaerellales</taxon>
        <taxon>Mycosphaerellaceae</taxon>
        <taxon>Ramularia</taxon>
    </lineage>
</organism>
<accession>A0A2D3UVG7</accession>
<dbReference type="InterPro" id="IPR024311">
    <property type="entry name" value="Lipocalin-like"/>
</dbReference>
<dbReference type="Pfam" id="PF13924">
    <property type="entry name" value="Lipocalin_5"/>
    <property type="match status" value="1"/>
</dbReference>
<dbReference type="EMBL" id="FJUY01000001">
    <property type="protein sequence ID" value="CZT14996.1"/>
    <property type="molecule type" value="Genomic_DNA"/>
</dbReference>
<dbReference type="OrthoDB" id="3904217at2759"/>
<feature type="domain" description="Lipocalin-like" evidence="1">
    <location>
        <begin position="12"/>
        <end position="141"/>
    </location>
</feature>